<dbReference type="EMBL" id="CACRXK020024282">
    <property type="protein sequence ID" value="CAB4038497.1"/>
    <property type="molecule type" value="Genomic_DNA"/>
</dbReference>
<organism evidence="1 2">
    <name type="scientific">Paramuricea clavata</name>
    <name type="common">Red gorgonian</name>
    <name type="synonym">Violescent sea-whip</name>
    <dbReference type="NCBI Taxonomy" id="317549"/>
    <lineage>
        <taxon>Eukaryota</taxon>
        <taxon>Metazoa</taxon>
        <taxon>Cnidaria</taxon>
        <taxon>Anthozoa</taxon>
        <taxon>Octocorallia</taxon>
        <taxon>Malacalcyonacea</taxon>
        <taxon>Plexauridae</taxon>
        <taxon>Paramuricea</taxon>
    </lineage>
</organism>
<comment type="caution">
    <text evidence="1">The sequence shown here is derived from an EMBL/GenBank/DDBJ whole genome shotgun (WGS) entry which is preliminary data.</text>
</comment>
<dbReference type="AlphaFoldDB" id="A0A6S7K2F2"/>
<accession>A0A6S7K2F2</accession>
<sequence length="125" mass="14735">MQKGQALVFICCAFVLVFQFSRTIVCNLKSTYPVWRLLTAMPRFKIGDLSKERKRLKEKVVMENRSLDALHDELSKLTTEKEKKRKELCNMKAKHRRLDLKIDKIVKEVEDLQDIEKELVQPQTS</sequence>
<evidence type="ECO:0000313" key="2">
    <source>
        <dbReference type="Proteomes" id="UP001152795"/>
    </source>
</evidence>
<proteinExistence type="predicted"/>
<feature type="non-terminal residue" evidence="1">
    <location>
        <position position="1"/>
    </location>
</feature>
<keyword evidence="2" id="KW-1185">Reference proteome</keyword>
<gene>
    <name evidence="1" type="ORF">PACLA_8A050287</name>
</gene>
<name>A0A6S7K2F2_PARCT</name>
<evidence type="ECO:0000313" key="1">
    <source>
        <dbReference type="EMBL" id="CAB4038497.1"/>
    </source>
</evidence>
<reference evidence="1" key="1">
    <citation type="submission" date="2020-04" db="EMBL/GenBank/DDBJ databases">
        <authorList>
            <person name="Alioto T."/>
            <person name="Alioto T."/>
            <person name="Gomez Garrido J."/>
        </authorList>
    </citation>
    <scope>NUCLEOTIDE SEQUENCE</scope>
    <source>
        <strain evidence="1">A484AB</strain>
    </source>
</reference>
<dbReference type="Proteomes" id="UP001152795">
    <property type="component" value="Unassembled WGS sequence"/>
</dbReference>
<protein>
    <submittedName>
        <fullName evidence="1">Uncharacterized protein</fullName>
    </submittedName>
</protein>